<dbReference type="AlphaFoldDB" id="A0A4D5RFA0"/>
<evidence type="ECO:0000313" key="1">
    <source>
        <dbReference type="EMBL" id="MOY35755.1"/>
    </source>
</evidence>
<sequence length="165" mass="18169">MWTAKPKSRPAATMICCLSITASELNIRRRTFATWPANKELHISPTFRGRCSCTSYDGWCLRSWTFCPWNLCPGCVVASTCVPGTPSCGIWCAREPGAEIAVSSFDIKAGGRCTSTGHVSVTMVSTSTRQRMSGTESHPSRTRATGPAFWWNIFVICVFFLKVLC</sequence>
<protein>
    <submittedName>
        <fullName evidence="1">Uncharacterized protein</fullName>
    </submittedName>
</protein>
<accession>A0A4D5RFA0</accession>
<dbReference type="EMBL" id="GHJT01001784">
    <property type="protein sequence ID" value="MOY35755.1"/>
    <property type="molecule type" value="Transcribed_RNA"/>
</dbReference>
<name>A0A4D5RFA0_IXOSC</name>
<reference evidence="1" key="1">
    <citation type="submission" date="2019-04" db="EMBL/GenBank/DDBJ databases">
        <title>An insight into the mialome of Ixodes scapularis.</title>
        <authorList>
            <person name="Ribeiro J.M."/>
            <person name="Mather T.N."/>
            <person name="Karim S."/>
        </authorList>
    </citation>
    <scope>NUCLEOTIDE SEQUENCE</scope>
</reference>
<proteinExistence type="predicted"/>
<organism evidence="1">
    <name type="scientific">Ixodes scapularis</name>
    <name type="common">Black-legged tick</name>
    <name type="synonym">Deer tick</name>
    <dbReference type="NCBI Taxonomy" id="6945"/>
    <lineage>
        <taxon>Eukaryota</taxon>
        <taxon>Metazoa</taxon>
        <taxon>Ecdysozoa</taxon>
        <taxon>Arthropoda</taxon>
        <taxon>Chelicerata</taxon>
        <taxon>Arachnida</taxon>
        <taxon>Acari</taxon>
        <taxon>Parasitiformes</taxon>
        <taxon>Ixodida</taxon>
        <taxon>Ixodoidea</taxon>
        <taxon>Ixodidae</taxon>
        <taxon>Ixodinae</taxon>
        <taxon>Ixodes</taxon>
    </lineage>
</organism>